<feature type="domain" description="C2H2-type" evidence="14">
    <location>
        <begin position="384"/>
        <end position="411"/>
    </location>
</feature>
<dbReference type="FunFam" id="3.30.160.60:FF:000065">
    <property type="entry name" value="B-cell CLL/lymphoma 6, member B"/>
    <property type="match status" value="1"/>
</dbReference>
<evidence type="ECO:0000256" key="11">
    <source>
        <dbReference type="ARBA" id="ARBA00068876"/>
    </source>
</evidence>
<dbReference type="EMBL" id="JBDJPC010000009">
    <property type="protein sequence ID" value="KAL1491363.1"/>
    <property type="molecule type" value="Genomic_DNA"/>
</dbReference>
<sequence>MANEIRCRLCAQTCNSHIEIMEDNRFKTMLDYFFQLKINLEDKLPTVVCENCYGYVERVWNFKEQVDQAQILLMEVLNTVEVSLRTNKLDPEEQEAKREKTKDLLNDITLCPEEVKLVDLEQNVVSQQRNAHRVQKKKKRPKIIKKSSLNNDDTETFKDIEFVNPDGSVTPKSGIGSWNTYQWICSECSMICFDSETLREHYTTNHNIISVRYLCVDCPKVYSKYSSFLSHVRHHRPLLKFTCDVCYKWYATAREVQEHQIIHNEADPYQCPVCGKRFRLQSLLNVHTRSHLPSNVKNCYSCSHCPKKFGTKPNLMAHKRIHLGIKEYTCDQCGKSFVQKGNLDNHLLTHNSARPFHCTVCDKSFKSLVRLRKHDSIHSGLKPYQCDICGRQFRERGTLKEHHRIHTGAMPFTCEFCGKCFRFKGVLTTHRRQHTGERPYSCTECQHHFTNWPNYNKHMKRRHGINTSVNCRTKQEIPPTGKPHRNPPGTVLAAPQPPAAQTVCQDGAASLEVHSNATTQQVFYPVIGIGLYGIPDDIMKNVV</sequence>
<dbReference type="SUPFAM" id="SSF57716">
    <property type="entry name" value="Glucocorticoid receptor-like (DNA-binding domain)"/>
    <property type="match status" value="1"/>
</dbReference>
<dbReference type="SMART" id="SM00868">
    <property type="entry name" value="zf-AD"/>
    <property type="match status" value="1"/>
</dbReference>
<dbReference type="PROSITE" id="PS00028">
    <property type="entry name" value="ZINC_FINGER_C2H2_1"/>
    <property type="match status" value="9"/>
</dbReference>
<evidence type="ECO:0000256" key="8">
    <source>
        <dbReference type="ARBA" id="ARBA00023125"/>
    </source>
</evidence>
<evidence type="ECO:0000259" key="14">
    <source>
        <dbReference type="PROSITE" id="PS50157"/>
    </source>
</evidence>
<evidence type="ECO:0000256" key="4">
    <source>
        <dbReference type="ARBA" id="ARBA00022737"/>
    </source>
</evidence>
<dbReference type="InterPro" id="IPR036236">
    <property type="entry name" value="Znf_C2H2_sf"/>
</dbReference>
<dbReference type="AlphaFoldDB" id="A0ABD1E9M3"/>
<comment type="subcellular location">
    <subcellularLocation>
        <location evidence="1">Nucleus</location>
    </subcellularLocation>
</comment>
<evidence type="ECO:0000256" key="6">
    <source>
        <dbReference type="ARBA" id="ARBA00022833"/>
    </source>
</evidence>
<protein>
    <recommendedName>
        <fullName evidence="11">Zinc finger protein 865</fullName>
    </recommendedName>
</protein>
<keyword evidence="6 13" id="KW-0862">Zinc</keyword>
<dbReference type="InterPro" id="IPR012934">
    <property type="entry name" value="Znf_AD"/>
</dbReference>
<feature type="binding site" evidence="13">
    <location>
        <position position="52"/>
    </location>
    <ligand>
        <name>Zn(2+)</name>
        <dbReference type="ChEBI" id="CHEBI:29105"/>
    </ligand>
</feature>
<keyword evidence="4" id="KW-0677">Repeat</keyword>
<dbReference type="Pfam" id="PF13912">
    <property type="entry name" value="zf-C2H2_6"/>
    <property type="match status" value="1"/>
</dbReference>
<dbReference type="FunFam" id="3.30.160.60:FF:000446">
    <property type="entry name" value="Zinc finger protein"/>
    <property type="match status" value="1"/>
</dbReference>
<feature type="domain" description="C2H2-type" evidence="14">
    <location>
        <begin position="269"/>
        <end position="291"/>
    </location>
</feature>
<dbReference type="FunFam" id="3.30.160.60:FF:000100">
    <property type="entry name" value="Zinc finger 45-like"/>
    <property type="match status" value="1"/>
</dbReference>
<evidence type="ECO:0000313" key="17">
    <source>
        <dbReference type="Proteomes" id="UP001566132"/>
    </source>
</evidence>
<feature type="domain" description="C2H2-type" evidence="14">
    <location>
        <begin position="213"/>
        <end position="235"/>
    </location>
</feature>
<keyword evidence="3 13" id="KW-0479">Metal-binding</keyword>
<keyword evidence="7" id="KW-0805">Transcription regulation</keyword>
<feature type="domain" description="C2H2-type" evidence="14">
    <location>
        <begin position="300"/>
        <end position="327"/>
    </location>
</feature>
<evidence type="ECO:0000256" key="9">
    <source>
        <dbReference type="ARBA" id="ARBA00023163"/>
    </source>
</evidence>
<comment type="similarity">
    <text evidence="2">Belongs to the krueppel C2H2-type zinc-finger protein family.</text>
</comment>
<evidence type="ECO:0000256" key="7">
    <source>
        <dbReference type="ARBA" id="ARBA00023015"/>
    </source>
</evidence>
<name>A0ABD1E9M3_HYPHA</name>
<feature type="domain" description="C2H2-type" evidence="14">
    <location>
        <begin position="328"/>
        <end position="355"/>
    </location>
</feature>
<dbReference type="PROSITE" id="PS50157">
    <property type="entry name" value="ZINC_FINGER_C2H2_2"/>
    <property type="match status" value="9"/>
</dbReference>
<feature type="domain" description="C2H2-type" evidence="14">
    <location>
        <begin position="241"/>
        <end position="268"/>
    </location>
</feature>
<dbReference type="Gene3D" id="3.40.1800.20">
    <property type="match status" value="1"/>
</dbReference>
<dbReference type="FunFam" id="3.30.160.60:FF:001480">
    <property type="entry name" value="Si:cabz01071911.3"/>
    <property type="match status" value="1"/>
</dbReference>
<evidence type="ECO:0000256" key="1">
    <source>
        <dbReference type="ARBA" id="ARBA00004123"/>
    </source>
</evidence>
<dbReference type="GO" id="GO:0005634">
    <property type="term" value="C:nucleus"/>
    <property type="evidence" value="ECO:0007669"/>
    <property type="project" value="UniProtKB-SubCell"/>
</dbReference>
<dbReference type="GO" id="GO:0003677">
    <property type="term" value="F:DNA binding"/>
    <property type="evidence" value="ECO:0007669"/>
    <property type="project" value="UniProtKB-KW"/>
</dbReference>
<keyword evidence="8" id="KW-0238">DNA-binding</keyword>
<feature type="domain" description="ZAD" evidence="15">
    <location>
        <begin position="5"/>
        <end position="76"/>
    </location>
</feature>
<dbReference type="PANTHER" id="PTHR24393">
    <property type="entry name" value="ZINC FINGER PROTEIN"/>
    <property type="match status" value="1"/>
</dbReference>
<keyword evidence="9" id="KW-0804">Transcription</keyword>
<feature type="binding site" evidence="13">
    <location>
        <position position="10"/>
    </location>
    <ligand>
        <name>Zn(2+)</name>
        <dbReference type="ChEBI" id="CHEBI:29105"/>
    </ligand>
</feature>
<feature type="binding site" evidence="13">
    <location>
        <position position="7"/>
    </location>
    <ligand>
        <name>Zn(2+)</name>
        <dbReference type="ChEBI" id="CHEBI:29105"/>
    </ligand>
</feature>
<feature type="domain" description="C2H2-type" evidence="14">
    <location>
        <begin position="412"/>
        <end position="439"/>
    </location>
</feature>
<evidence type="ECO:0000313" key="16">
    <source>
        <dbReference type="EMBL" id="KAL1491363.1"/>
    </source>
</evidence>
<feature type="domain" description="C2H2-type" evidence="14">
    <location>
        <begin position="440"/>
        <end position="463"/>
    </location>
</feature>
<dbReference type="InterPro" id="IPR013087">
    <property type="entry name" value="Znf_C2H2_type"/>
</dbReference>
<evidence type="ECO:0000256" key="13">
    <source>
        <dbReference type="PROSITE-ProRule" id="PRU01263"/>
    </source>
</evidence>
<evidence type="ECO:0000256" key="5">
    <source>
        <dbReference type="ARBA" id="ARBA00022771"/>
    </source>
</evidence>
<dbReference type="Proteomes" id="UP001566132">
    <property type="component" value="Unassembled WGS sequence"/>
</dbReference>
<dbReference type="SUPFAM" id="SSF57667">
    <property type="entry name" value="beta-beta-alpha zinc fingers"/>
    <property type="match status" value="5"/>
</dbReference>
<evidence type="ECO:0000256" key="10">
    <source>
        <dbReference type="ARBA" id="ARBA00023242"/>
    </source>
</evidence>
<feature type="binding site" evidence="13">
    <location>
        <position position="49"/>
    </location>
    <ligand>
        <name>Zn(2+)</name>
        <dbReference type="ChEBI" id="CHEBI:29105"/>
    </ligand>
</feature>
<keyword evidence="10" id="KW-0539">Nucleus</keyword>
<evidence type="ECO:0000256" key="2">
    <source>
        <dbReference type="ARBA" id="ARBA00006991"/>
    </source>
</evidence>
<comment type="caution">
    <text evidence="16">The sequence shown here is derived from an EMBL/GenBank/DDBJ whole genome shotgun (WGS) entry which is preliminary data.</text>
</comment>
<evidence type="ECO:0000256" key="12">
    <source>
        <dbReference type="PROSITE-ProRule" id="PRU00042"/>
    </source>
</evidence>
<dbReference type="SMART" id="SM00355">
    <property type="entry name" value="ZnF_C2H2"/>
    <property type="match status" value="10"/>
</dbReference>
<dbReference type="GO" id="GO:0008270">
    <property type="term" value="F:zinc ion binding"/>
    <property type="evidence" value="ECO:0007669"/>
    <property type="project" value="UniProtKB-UniRule"/>
</dbReference>
<dbReference type="Pfam" id="PF00096">
    <property type="entry name" value="zf-C2H2"/>
    <property type="match status" value="6"/>
</dbReference>
<dbReference type="Pfam" id="PF07776">
    <property type="entry name" value="zf-AD"/>
    <property type="match status" value="1"/>
</dbReference>
<keyword evidence="5 12" id="KW-0863">Zinc-finger</keyword>
<gene>
    <name evidence="16" type="ORF">ABEB36_011971</name>
</gene>
<organism evidence="16 17">
    <name type="scientific">Hypothenemus hampei</name>
    <name type="common">Coffee berry borer</name>
    <dbReference type="NCBI Taxonomy" id="57062"/>
    <lineage>
        <taxon>Eukaryota</taxon>
        <taxon>Metazoa</taxon>
        <taxon>Ecdysozoa</taxon>
        <taxon>Arthropoda</taxon>
        <taxon>Hexapoda</taxon>
        <taxon>Insecta</taxon>
        <taxon>Pterygota</taxon>
        <taxon>Neoptera</taxon>
        <taxon>Endopterygota</taxon>
        <taxon>Coleoptera</taxon>
        <taxon>Polyphaga</taxon>
        <taxon>Cucujiformia</taxon>
        <taxon>Curculionidae</taxon>
        <taxon>Scolytinae</taxon>
        <taxon>Hypothenemus</taxon>
    </lineage>
</organism>
<evidence type="ECO:0000259" key="15">
    <source>
        <dbReference type="PROSITE" id="PS51915"/>
    </source>
</evidence>
<proteinExistence type="inferred from homology"/>
<dbReference type="PANTHER" id="PTHR24393:SF156">
    <property type="entry name" value="ZINC FINGER PROTEIN 271-LIKE"/>
    <property type="match status" value="1"/>
</dbReference>
<reference evidence="16 17" key="1">
    <citation type="submission" date="2024-05" db="EMBL/GenBank/DDBJ databases">
        <title>Genetic variation in Jamaican populations of the coffee berry borer (Hypothenemus hampei).</title>
        <authorList>
            <person name="Errbii M."/>
            <person name="Myrie A."/>
        </authorList>
    </citation>
    <scope>NUCLEOTIDE SEQUENCE [LARGE SCALE GENOMIC DNA]</scope>
    <source>
        <strain evidence="16">JA-Hopewell-2020-01-JO</strain>
        <tissue evidence="16">Whole body</tissue>
    </source>
</reference>
<accession>A0ABD1E9M3</accession>
<dbReference type="Gene3D" id="3.30.160.60">
    <property type="entry name" value="Classic Zinc Finger"/>
    <property type="match status" value="8"/>
</dbReference>
<evidence type="ECO:0000256" key="3">
    <source>
        <dbReference type="ARBA" id="ARBA00022723"/>
    </source>
</evidence>
<dbReference type="PROSITE" id="PS51915">
    <property type="entry name" value="ZAD"/>
    <property type="match status" value="1"/>
</dbReference>
<keyword evidence="17" id="KW-1185">Reference proteome</keyword>
<feature type="domain" description="C2H2-type" evidence="14">
    <location>
        <begin position="356"/>
        <end position="383"/>
    </location>
</feature>
<dbReference type="FunFam" id="3.30.160.60:FF:000145">
    <property type="entry name" value="Zinc finger protein 574"/>
    <property type="match status" value="1"/>
</dbReference>